<keyword evidence="4" id="KW-1185">Reference proteome</keyword>
<gene>
    <name evidence="3" type="primary">C12H19orf44</name>
</gene>
<protein>
    <submittedName>
        <fullName evidence="3">Chromosome 19 open reading frame 44</fullName>
    </submittedName>
</protein>
<organism evidence="3 4">
    <name type="scientific">Aquila chrysaetos chrysaetos</name>
    <dbReference type="NCBI Taxonomy" id="223781"/>
    <lineage>
        <taxon>Eukaryota</taxon>
        <taxon>Metazoa</taxon>
        <taxon>Chordata</taxon>
        <taxon>Craniata</taxon>
        <taxon>Vertebrata</taxon>
        <taxon>Euteleostomi</taxon>
        <taxon>Archelosauria</taxon>
        <taxon>Archosauria</taxon>
        <taxon>Dinosauria</taxon>
        <taxon>Saurischia</taxon>
        <taxon>Theropoda</taxon>
        <taxon>Coelurosauria</taxon>
        <taxon>Aves</taxon>
        <taxon>Neognathae</taxon>
        <taxon>Neoaves</taxon>
        <taxon>Telluraves</taxon>
        <taxon>Accipitrimorphae</taxon>
        <taxon>Accipitriformes</taxon>
        <taxon>Accipitridae</taxon>
        <taxon>Accipitrinae</taxon>
        <taxon>Aquila</taxon>
    </lineage>
</organism>
<evidence type="ECO:0000256" key="1">
    <source>
        <dbReference type="SAM" id="MobiDB-lite"/>
    </source>
</evidence>
<reference evidence="3" key="2">
    <citation type="submission" date="2025-09" db="UniProtKB">
        <authorList>
            <consortium name="Ensembl"/>
        </authorList>
    </citation>
    <scope>IDENTIFICATION</scope>
</reference>
<dbReference type="InterPro" id="IPR040120">
    <property type="entry name" value="C19orf44-like"/>
</dbReference>
<dbReference type="Proteomes" id="UP000472275">
    <property type="component" value="Chromosome 12"/>
</dbReference>
<evidence type="ECO:0000259" key="2">
    <source>
        <dbReference type="Pfam" id="PF15391"/>
    </source>
</evidence>
<evidence type="ECO:0000313" key="3">
    <source>
        <dbReference type="Ensembl" id="ENSACCP00020017148.1"/>
    </source>
</evidence>
<dbReference type="PANTHER" id="PTHR22409:SF2">
    <property type="entry name" value="CHROMOSOME 19 OPEN READING FRAME 44"/>
    <property type="match status" value="1"/>
</dbReference>
<feature type="compositionally biased region" description="Basic and acidic residues" evidence="1">
    <location>
        <begin position="462"/>
        <end position="476"/>
    </location>
</feature>
<dbReference type="InParanoid" id="A0A663EYG6"/>
<sequence length="648" mass="71387">MAAIARAQMAPAGREQGRSDAPRGRTITAGRSVLPRSCSDFSVVDPELEKSGRALFCASRFLKVRNENGPGSRWCQTSGSAGWMVNRHEAKSALGSASHTRSSSALRKVAQLESKIMNRKKQMELQNTDLGHKPLDEESFSSASSHEHGGRGKKYLKNYATTGGNTTLSNACSKGEESIQSPKKKVMVKQQLGSDSDEEEMRELMESSLEFASGNENWKVVVSDSKWGGKSKTPVSSGMPPPSHKEISLIEASKTSSFHSRDSEKNGFGRGNSPAPSPASRNLSIRHNMRSQSPSSSMKDNTVKITLPRTGNTKQSQISLESDRSEIKSLDELFSKADDAEDSISSSSNDFRLNILSLDDLAPNITSEVAELKQKGTDIQVTQESNRNKKKDTFLVEKDQTSLKMTSAVTGVNDASEGNIEKTVTEAEISEHLSGVSADFPGHKQDYLDHDERTVNSEYSEDFEKSLSTTDRESVSKMSEELSESCTYSGKHPSSASSLLFTREQQDQVHRVTVKETAVQTVDPPFTYCWSKTNTSAVLDPPVGNSYVDPIPIASHVVSTDAVEALTAYSPSVLVLNAMLKQHLMLTQQFVENIHHLHLSLVESLENEKFHYHTLEEAKEYIKNHKSPPLTIEQAREEIQKAQEEKLL</sequence>
<dbReference type="InterPro" id="IPR027884">
    <property type="entry name" value="DUF4614"/>
</dbReference>
<accession>A0A663EYG6</accession>
<proteinExistence type="predicted"/>
<dbReference type="PANTHER" id="PTHR22409">
    <property type="entry name" value="CHROMOSOME 19 OPEN READING FRAME 44"/>
    <property type="match status" value="1"/>
</dbReference>
<dbReference type="Ensembl" id="ENSACCT00020017895.1">
    <property type="protein sequence ID" value="ENSACCP00020017148.1"/>
    <property type="gene ID" value="ENSACCG00020011769.1"/>
</dbReference>
<reference evidence="3" key="1">
    <citation type="submission" date="2025-08" db="UniProtKB">
        <authorList>
            <consortium name="Ensembl"/>
        </authorList>
    </citation>
    <scope>IDENTIFICATION</scope>
</reference>
<dbReference type="AlphaFoldDB" id="A0A663EYG6"/>
<feature type="region of interest" description="Disordered" evidence="1">
    <location>
        <begin position="124"/>
        <end position="204"/>
    </location>
</feature>
<feature type="compositionally biased region" description="Low complexity" evidence="1">
    <location>
        <begin position="1"/>
        <end position="12"/>
    </location>
</feature>
<evidence type="ECO:0000313" key="4">
    <source>
        <dbReference type="Proteomes" id="UP000472275"/>
    </source>
</evidence>
<dbReference type="GeneTree" id="ENSGT00390000002505"/>
<feature type="compositionally biased region" description="Polar residues" evidence="1">
    <location>
        <begin position="279"/>
        <end position="320"/>
    </location>
</feature>
<dbReference type="Pfam" id="PF15391">
    <property type="entry name" value="DUF4614"/>
    <property type="match status" value="1"/>
</dbReference>
<name>A0A663EYG6_AQUCH</name>
<feature type="region of interest" description="Disordered" evidence="1">
    <location>
        <begin position="454"/>
        <end position="476"/>
    </location>
</feature>
<feature type="domain" description="DUF4614" evidence="2">
    <location>
        <begin position="457"/>
        <end position="627"/>
    </location>
</feature>
<feature type="compositionally biased region" description="Polar residues" evidence="1">
    <location>
        <begin position="159"/>
        <end position="172"/>
    </location>
</feature>
<feature type="region of interest" description="Disordered" evidence="1">
    <location>
        <begin position="226"/>
        <end position="245"/>
    </location>
</feature>
<feature type="region of interest" description="Disordered" evidence="1">
    <location>
        <begin position="1"/>
        <end position="25"/>
    </location>
</feature>
<feature type="region of interest" description="Disordered" evidence="1">
    <location>
        <begin position="253"/>
        <end position="323"/>
    </location>
</feature>